<sequence length="36" mass="3965">MGVTRPVHTPFSYRKVVAIMPSILVLLDTAPEKALL</sequence>
<organism evidence="1 2">
    <name type="scientific">Cohnella lupini</name>
    <dbReference type="NCBI Taxonomy" id="1294267"/>
    <lineage>
        <taxon>Bacteria</taxon>
        <taxon>Bacillati</taxon>
        <taxon>Bacillota</taxon>
        <taxon>Bacilli</taxon>
        <taxon>Bacillales</taxon>
        <taxon>Paenibacillaceae</taxon>
        <taxon>Cohnella</taxon>
    </lineage>
</organism>
<dbReference type="AlphaFoldDB" id="A0A3D9IQA2"/>
<evidence type="ECO:0000313" key="2">
    <source>
        <dbReference type="Proteomes" id="UP000256869"/>
    </source>
</evidence>
<evidence type="ECO:0000313" key="1">
    <source>
        <dbReference type="EMBL" id="RED63974.1"/>
    </source>
</evidence>
<gene>
    <name evidence="1" type="ORF">DFP95_103215</name>
</gene>
<dbReference type="Proteomes" id="UP000256869">
    <property type="component" value="Unassembled WGS sequence"/>
</dbReference>
<reference evidence="1 2" key="1">
    <citation type="submission" date="2018-07" db="EMBL/GenBank/DDBJ databases">
        <title>Genomic Encyclopedia of Type Strains, Phase III (KMG-III): the genomes of soil and plant-associated and newly described type strains.</title>
        <authorList>
            <person name="Whitman W."/>
        </authorList>
    </citation>
    <scope>NUCLEOTIDE SEQUENCE [LARGE SCALE GENOMIC DNA]</scope>
    <source>
        <strain evidence="1 2">CECT 8236</strain>
    </source>
</reference>
<keyword evidence="2" id="KW-1185">Reference proteome</keyword>
<accession>A0A3D9IQA2</accession>
<protein>
    <submittedName>
        <fullName evidence="1">Uncharacterized protein</fullName>
    </submittedName>
</protein>
<comment type="caution">
    <text evidence="1">The sequence shown here is derived from an EMBL/GenBank/DDBJ whole genome shotgun (WGS) entry which is preliminary data.</text>
</comment>
<dbReference type="EMBL" id="QRDY01000003">
    <property type="protein sequence ID" value="RED63974.1"/>
    <property type="molecule type" value="Genomic_DNA"/>
</dbReference>
<name>A0A3D9IQA2_9BACL</name>
<proteinExistence type="predicted"/>